<keyword evidence="2" id="KW-0238">DNA-binding</keyword>
<dbReference type="Pfam" id="PF01638">
    <property type="entry name" value="HxlR"/>
    <property type="match status" value="1"/>
</dbReference>
<name>A0A7Z9C6C1_9CAUL</name>
<evidence type="ECO:0000256" key="2">
    <source>
        <dbReference type="ARBA" id="ARBA00023125"/>
    </source>
</evidence>
<feature type="compositionally biased region" description="Polar residues" evidence="4">
    <location>
        <begin position="1"/>
        <end position="13"/>
    </location>
</feature>
<feature type="region of interest" description="Disordered" evidence="4">
    <location>
        <begin position="1"/>
        <end position="25"/>
    </location>
</feature>
<evidence type="ECO:0000256" key="1">
    <source>
        <dbReference type="ARBA" id="ARBA00023015"/>
    </source>
</evidence>
<accession>A0A7Z9C6C1</accession>
<proteinExistence type="predicted"/>
<keyword evidence="7" id="KW-1185">Reference proteome</keyword>
<dbReference type="EMBL" id="UXHF01000052">
    <property type="protein sequence ID" value="VDC50955.1"/>
    <property type="molecule type" value="Genomic_DNA"/>
</dbReference>
<dbReference type="InterPro" id="IPR036390">
    <property type="entry name" value="WH_DNA-bd_sf"/>
</dbReference>
<gene>
    <name evidence="6" type="primary">yybR</name>
    <name evidence="6" type="ORF">BREV_BREV_02384</name>
</gene>
<sequence>MKCSMSQEGTLLSSGHPAETRPPDVYSAACPTRQLLDRVADKWTTLVLTLLRDEPMRFNALRRRVEGVSQKMLSQTVRQLERDGLVTRTVTPTVPVSVSYALTPLGGTLVDALQAMIDWAEDNMAEVSKAQTAYDERRLG</sequence>
<dbReference type="PANTHER" id="PTHR33204">
    <property type="entry name" value="TRANSCRIPTIONAL REGULATOR, MARR FAMILY"/>
    <property type="match status" value="1"/>
</dbReference>
<dbReference type="InterPro" id="IPR002577">
    <property type="entry name" value="HTH_HxlR"/>
</dbReference>
<dbReference type="InterPro" id="IPR011991">
    <property type="entry name" value="ArsR-like_HTH"/>
</dbReference>
<organism evidence="6 7">
    <name type="scientific">Brevundimonas mediterranea</name>
    <dbReference type="NCBI Taxonomy" id="74329"/>
    <lineage>
        <taxon>Bacteria</taxon>
        <taxon>Pseudomonadati</taxon>
        <taxon>Pseudomonadota</taxon>
        <taxon>Alphaproteobacteria</taxon>
        <taxon>Caulobacterales</taxon>
        <taxon>Caulobacteraceae</taxon>
        <taxon>Brevundimonas</taxon>
    </lineage>
</organism>
<dbReference type="PROSITE" id="PS51118">
    <property type="entry name" value="HTH_HXLR"/>
    <property type="match status" value="1"/>
</dbReference>
<evidence type="ECO:0000256" key="4">
    <source>
        <dbReference type="SAM" id="MobiDB-lite"/>
    </source>
</evidence>
<evidence type="ECO:0000256" key="3">
    <source>
        <dbReference type="ARBA" id="ARBA00023163"/>
    </source>
</evidence>
<protein>
    <submittedName>
        <fullName evidence="6">Putative HTH-type transcriptional regulator YybR</fullName>
    </submittedName>
</protein>
<dbReference type="Proteomes" id="UP000289220">
    <property type="component" value="Unassembled WGS sequence"/>
</dbReference>
<dbReference type="AlphaFoldDB" id="A0A7Z9C6C1"/>
<evidence type="ECO:0000259" key="5">
    <source>
        <dbReference type="PROSITE" id="PS51118"/>
    </source>
</evidence>
<evidence type="ECO:0000313" key="6">
    <source>
        <dbReference type="EMBL" id="VDC50955.1"/>
    </source>
</evidence>
<dbReference type="SUPFAM" id="SSF46785">
    <property type="entry name" value="Winged helix' DNA-binding domain"/>
    <property type="match status" value="1"/>
</dbReference>
<dbReference type="GO" id="GO:0006355">
    <property type="term" value="P:regulation of DNA-templated transcription"/>
    <property type="evidence" value="ECO:0007669"/>
    <property type="project" value="UniProtKB-ARBA"/>
</dbReference>
<dbReference type="PANTHER" id="PTHR33204:SF37">
    <property type="entry name" value="HTH-TYPE TRANSCRIPTIONAL REGULATOR YODB"/>
    <property type="match status" value="1"/>
</dbReference>
<feature type="domain" description="HTH hxlR-type" evidence="5">
    <location>
        <begin position="30"/>
        <end position="128"/>
    </location>
</feature>
<keyword evidence="3" id="KW-0804">Transcription</keyword>
<keyword evidence="1" id="KW-0805">Transcription regulation</keyword>
<evidence type="ECO:0000313" key="7">
    <source>
        <dbReference type="Proteomes" id="UP000289220"/>
    </source>
</evidence>
<reference evidence="6 7" key="1">
    <citation type="submission" date="2018-11" db="EMBL/GenBank/DDBJ databases">
        <authorList>
            <person name="Peiro R."/>
            <person name="Begona"/>
            <person name="Cbmso G."/>
            <person name="Lopez M."/>
            <person name="Gonzalez S."/>
            <person name="Sacristan E."/>
            <person name="Castillo E."/>
        </authorList>
    </citation>
    <scope>NUCLEOTIDE SEQUENCE [LARGE SCALE GENOMIC DNA]</scope>
    <source>
        <strain evidence="6">Brev_genome</strain>
    </source>
</reference>
<dbReference type="CDD" id="cd00090">
    <property type="entry name" value="HTH_ARSR"/>
    <property type="match status" value="1"/>
</dbReference>
<comment type="caution">
    <text evidence="6">The sequence shown here is derived from an EMBL/GenBank/DDBJ whole genome shotgun (WGS) entry which is preliminary data.</text>
</comment>
<dbReference type="InterPro" id="IPR036388">
    <property type="entry name" value="WH-like_DNA-bd_sf"/>
</dbReference>
<dbReference type="Gene3D" id="1.10.10.10">
    <property type="entry name" value="Winged helix-like DNA-binding domain superfamily/Winged helix DNA-binding domain"/>
    <property type="match status" value="1"/>
</dbReference>
<dbReference type="GO" id="GO:0003677">
    <property type="term" value="F:DNA binding"/>
    <property type="evidence" value="ECO:0007669"/>
    <property type="project" value="UniProtKB-KW"/>
</dbReference>